<name>A0A2N9AMQ4_METEX</name>
<dbReference type="Proteomes" id="UP000233769">
    <property type="component" value="Chromosome tk0001"/>
</dbReference>
<dbReference type="EMBL" id="LT962688">
    <property type="protein sequence ID" value="SOR28430.1"/>
    <property type="molecule type" value="Genomic_DNA"/>
</dbReference>
<evidence type="ECO:0000313" key="2">
    <source>
        <dbReference type="Proteomes" id="UP000233769"/>
    </source>
</evidence>
<proteinExistence type="predicted"/>
<accession>A0A2N9AMQ4</accession>
<reference evidence="2" key="1">
    <citation type="submission" date="2017-10" db="EMBL/GenBank/DDBJ databases">
        <authorList>
            <person name="Regsiter A."/>
            <person name="William W."/>
        </authorList>
    </citation>
    <scope>NUCLEOTIDE SEQUENCE [LARGE SCALE GENOMIC DNA]</scope>
</reference>
<sequence>MNCELFAELCRLIHVNAMNGSAAVFLGSLNIQQIVGRILS</sequence>
<dbReference type="AlphaFoldDB" id="A0A2N9AMQ4"/>
<protein>
    <submittedName>
        <fullName evidence="1">Uncharacterized protein</fullName>
    </submittedName>
</protein>
<organism evidence="1 2">
    <name type="scientific">Methylorubrum extorquens</name>
    <name type="common">Methylobacterium dichloromethanicum</name>
    <name type="synonym">Methylobacterium extorquens</name>
    <dbReference type="NCBI Taxonomy" id="408"/>
    <lineage>
        <taxon>Bacteria</taxon>
        <taxon>Pseudomonadati</taxon>
        <taxon>Pseudomonadota</taxon>
        <taxon>Alphaproteobacteria</taxon>
        <taxon>Hyphomicrobiales</taxon>
        <taxon>Methylobacteriaceae</taxon>
        <taxon>Methylorubrum</taxon>
    </lineage>
</organism>
<gene>
    <name evidence="1" type="ORF">TK0001_1828</name>
</gene>
<evidence type="ECO:0000313" key="1">
    <source>
        <dbReference type="EMBL" id="SOR28430.1"/>
    </source>
</evidence>